<evidence type="ECO:0000256" key="8">
    <source>
        <dbReference type="ARBA" id="ARBA00022840"/>
    </source>
</evidence>
<dbReference type="InterPro" id="IPR008271">
    <property type="entry name" value="Ser/Thr_kinase_AS"/>
</dbReference>
<dbReference type="PROSITE" id="PS00107">
    <property type="entry name" value="PROTEIN_KINASE_ATP"/>
    <property type="match status" value="1"/>
</dbReference>
<dbReference type="PROSITE" id="PS00108">
    <property type="entry name" value="PROTEIN_KINASE_ST"/>
    <property type="match status" value="1"/>
</dbReference>
<keyword evidence="14" id="KW-0472">Membrane</keyword>
<evidence type="ECO:0000313" key="18">
    <source>
        <dbReference type="Proteomes" id="UP000325315"/>
    </source>
</evidence>
<dbReference type="PROSITE" id="PS50816">
    <property type="entry name" value="NAF"/>
    <property type="match status" value="1"/>
</dbReference>
<accession>A0A5B6X952</accession>
<dbReference type="FunFam" id="1.10.510.10:FF:000133">
    <property type="entry name" value="Non-specific serine/threonine protein kinase"/>
    <property type="match status" value="1"/>
</dbReference>
<dbReference type="GO" id="GO:0106310">
    <property type="term" value="F:protein serine kinase activity"/>
    <property type="evidence" value="ECO:0007669"/>
    <property type="project" value="RHEA"/>
</dbReference>
<keyword evidence="8 12" id="KW-0067">ATP-binding</keyword>
<gene>
    <name evidence="17" type="ORF">EPI10_033355</name>
</gene>
<organism evidence="17 18">
    <name type="scientific">Gossypium australe</name>
    <dbReference type="NCBI Taxonomy" id="47621"/>
    <lineage>
        <taxon>Eukaryota</taxon>
        <taxon>Viridiplantae</taxon>
        <taxon>Streptophyta</taxon>
        <taxon>Embryophyta</taxon>
        <taxon>Tracheophyta</taxon>
        <taxon>Spermatophyta</taxon>
        <taxon>Magnoliopsida</taxon>
        <taxon>eudicotyledons</taxon>
        <taxon>Gunneridae</taxon>
        <taxon>Pentapetalae</taxon>
        <taxon>rosids</taxon>
        <taxon>malvids</taxon>
        <taxon>Malvales</taxon>
        <taxon>Malvaceae</taxon>
        <taxon>Malvoideae</taxon>
        <taxon>Gossypium</taxon>
    </lineage>
</organism>
<comment type="cofactor">
    <cofactor evidence="1">
        <name>Mn(2+)</name>
        <dbReference type="ChEBI" id="CHEBI:29035"/>
    </cofactor>
</comment>
<feature type="binding site" evidence="12">
    <location>
        <position position="42"/>
    </location>
    <ligand>
        <name>ATP</name>
        <dbReference type="ChEBI" id="CHEBI:30616"/>
    </ligand>
</feature>
<comment type="caution">
    <text evidence="17">The sequence shown here is derived from an EMBL/GenBank/DDBJ whole genome shotgun (WGS) entry which is preliminary data.</text>
</comment>
<evidence type="ECO:0000256" key="14">
    <source>
        <dbReference type="SAM" id="Phobius"/>
    </source>
</evidence>
<dbReference type="Gene3D" id="3.30.200.20">
    <property type="entry name" value="Phosphorylase Kinase, domain 1"/>
    <property type="match status" value="1"/>
</dbReference>
<dbReference type="PANTHER" id="PTHR43895:SF104">
    <property type="entry name" value="CBL-INTERACTING SERINE_THREONINE-PROTEIN KINASE 3"/>
    <property type="match status" value="1"/>
</dbReference>
<feature type="domain" description="NAF" evidence="16">
    <location>
        <begin position="335"/>
        <end position="359"/>
    </location>
</feature>
<evidence type="ECO:0000256" key="7">
    <source>
        <dbReference type="ARBA" id="ARBA00022777"/>
    </source>
</evidence>
<dbReference type="Pfam" id="PF00069">
    <property type="entry name" value="Pkinase"/>
    <property type="match status" value="1"/>
</dbReference>
<keyword evidence="14" id="KW-0812">Transmembrane</keyword>
<dbReference type="Proteomes" id="UP000325315">
    <property type="component" value="Unassembled WGS sequence"/>
</dbReference>
<keyword evidence="9" id="KW-0464">Manganese</keyword>
<dbReference type="EC" id="2.7.11.1" evidence="3"/>
<dbReference type="SUPFAM" id="SSF56112">
    <property type="entry name" value="Protein kinase-like (PK-like)"/>
    <property type="match status" value="1"/>
</dbReference>
<protein>
    <recommendedName>
        <fullName evidence="3">non-specific serine/threonine protein kinase</fullName>
        <ecNumber evidence="3">2.7.11.1</ecNumber>
    </recommendedName>
</protein>
<dbReference type="InterPro" id="IPR017441">
    <property type="entry name" value="Protein_kinase_ATP_BS"/>
</dbReference>
<evidence type="ECO:0000259" key="15">
    <source>
        <dbReference type="PROSITE" id="PS50011"/>
    </source>
</evidence>
<evidence type="ECO:0000256" key="12">
    <source>
        <dbReference type="PROSITE-ProRule" id="PRU10141"/>
    </source>
</evidence>
<dbReference type="Gene3D" id="3.30.310.80">
    <property type="entry name" value="Kinase associated domain 1, KA1"/>
    <property type="match status" value="1"/>
</dbReference>
<dbReference type="GO" id="GO:0007165">
    <property type="term" value="P:signal transduction"/>
    <property type="evidence" value="ECO:0007669"/>
    <property type="project" value="InterPro"/>
</dbReference>
<evidence type="ECO:0000313" key="17">
    <source>
        <dbReference type="EMBL" id="KAA3489782.1"/>
    </source>
</evidence>
<dbReference type="InterPro" id="IPR018451">
    <property type="entry name" value="NAF/FISL_domain"/>
</dbReference>
<keyword evidence="5" id="KW-0808">Transferase</keyword>
<dbReference type="FunFam" id="3.30.200.20:FF:000096">
    <property type="entry name" value="Non-specific serine/threonine protein kinase"/>
    <property type="match status" value="1"/>
</dbReference>
<dbReference type="SMART" id="SM00220">
    <property type="entry name" value="S_TKc"/>
    <property type="match status" value="1"/>
</dbReference>
<dbReference type="AlphaFoldDB" id="A0A5B6X952"/>
<dbReference type="Pfam" id="PF03822">
    <property type="entry name" value="NAF"/>
    <property type="match status" value="1"/>
</dbReference>
<evidence type="ECO:0000256" key="13">
    <source>
        <dbReference type="RuleBase" id="RU000304"/>
    </source>
</evidence>
<reference evidence="18" key="1">
    <citation type="journal article" date="2019" name="Plant Biotechnol. J.">
        <title>Genome sequencing of the Australian wild diploid species Gossypium australe highlights disease resistance and delayed gland morphogenesis.</title>
        <authorList>
            <person name="Cai Y."/>
            <person name="Cai X."/>
            <person name="Wang Q."/>
            <person name="Wang P."/>
            <person name="Zhang Y."/>
            <person name="Cai C."/>
            <person name="Xu Y."/>
            <person name="Wang K."/>
            <person name="Zhou Z."/>
            <person name="Wang C."/>
            <person name="Geng S."/>
            <person name="Li B."/>
            <person name="Dong Q."/>
            <person name="Hou Y."/>
            <person name="Wang H."/>
            <person name="Ai P."/>
            <person name="Liu Z."/>
            <person name="Yi F."/>
            <person name="Sun M."/>
            <person name="An G."/>
            <person name="Cheng J."/>
            <person name="Zhang Y."/>
            <person name="Shi Q."/>
            <person name="Xie Y."/>
            <person name="Shi X."/>
            <person name="Chang Y."/>
            <person name="Huang F."/>
            <person name="Chen Y."/>
            <person name="Hong S."/>
            <person name="Mi L."/>
            <person name="Sun Q."/>
            <person name="Zhang L."/>
            <person name="Zhou B."/>
            <person name="Peng R."/>
            <person name="Zhang X."/>
            <person name="Liu F."/>
        </authorList>
    </citation>
    <scope>NUCLEOTIDE SEQUENCE [LARGE SCALE GENOMIC DNA]</scope>
    <source>
        <strain evidence="18">cv. PA1801</strain>
    </source>
</reference>
<evidence type="ECO:0000259" key="16">
    <source>
        <dbReference type="PROSITE" id="PS50816"/>
    </source>
</evidence>
<dbReference type="CDD" id="cd12195">
    <property type="entry name" value="CIPK_C"/>
    <property type="match status" value="1"/>
</dbReference>
<dbReference type="OrthoDB" id="193931at2759"/>
<comment type="similarity">
    <text evidence="2">Belongs to the protein kinase superfamily. CAMK Ser/Thr protein kinase family. SNF1 subfamily.</text>
</comment>
<dbReference type="GO" id="GO:0004674">
    <property type="term" value="F:protein serine/threonine kinase activity"/>
    <property type="evidence" value="ECO:0007669"/>
    <property type="project" value="UniProtKB-KW"/>
</dbReference>
<keyword evidence="7 17" id="KW-0418">Kinase</keyword>
<dbReference type="EMBL" id="SMMG02000001">
    <property type="protein sequence ID" value="KAA3489782.1"/>
    <property type="molecule type" value="Genomic_DNA"/>
</dbReference>
<evidence type="ECO:0000256" key="3">
    <source>
        <dbReference type="ARBA" id="ARBA00012513"/>
    </source>
</evidence>
<proteinExistence type="inferred from homology"/>
<dbReference type="InterPro" id="IPR000719">
    <property type="entry name" value="Prot_kinase_dom"/>
</dbReference>
<dbReference type="InterPro" id="IPR004041">
    <property type="entry name" value="NAF_dom"/>
</dbReference>
<evidence type="ECO:0000256" key="11">
    <source>
        <dbReference type="ARBA" id="ARBA00048679"/>
    </source>
</evidence>
<evidence type="ECO:0000256" key="4">
    <source>
        <dbReference type="ARBA" id="ARBA00022527"/>
    </source>
</evidence>
<name>A0A5B6X952_9ROSI</name>
<keyword evidence="6 12" id="KW-0547">Nucleotide-binding</keyword>
<keyword evidence="18" id="KW-1185">Reference proteome</keyword>
<dbReference type="InterPro" id="IPR011009">
    <property type="entry name" value="Kinase-like_dom_sf"/>
</dbReference>
<dbReference type="PANTHER" id="PTHR43895">
    <property type="entry name" value="CALCIUM/CALMODULIN-DEPENDENT PROTEIN KINASE KINASE-RELATED"/>
    <property type="match status" value="1"/>
</dbReference>
<dbReference type="GO" id="GO:0005524">
    <property type="term" value="F:ATP binding"/>
    <property type="evidence" value="ECO:0007669"/>
    <property type="project" value="UniProtKB-UniRule"/>
</dbReference>
<evidence type="ECO:0000256" key="10">
    <source>
        <dbReference type="ARBA" id="ARBA00047899"/>
    </source>
</evidence>
<evidence type="ECO:0000256" key="6">
    <source>
        <dbReference type="ARBA" id="ARBA00022741"/>
    </source>
</evidence>
<comment type="catalytic activity">
    <reaction evidence="11">
        <text>L-seryl-[protein] + ATP = O-phospho-L-seryl-[protein] + ADP + H(+)</text>
        <dbReference type="Rhea" id="RHEA:17989"/>
        <dbReference type="Rhea" id="RHEA-COMP:9863"/>
        <dbReference type="Rhea" id="RHEA-COMP:11604"/>
        <dbReference type="ChEBI" id="CHEBI:15378"/>
        <dbReference type="ChEBI" id="CHEBI:29999"/>
        <dbReference type="ChEBI" id="CHEBI:30616"/>
        <dbReference type="ChEBI" id="CHEBI:83421"/>
        <dbReference type="ChEBI" id="CHEBI:456216"/>
        <dbReference type="EC" id="2.7.11.1"/>
    </reaction>
</comment>
<sequence>MSQPKIKRRVGKYEMGRTIGEGTFAKVKFARNTETGEPVALKILDKEKVLKHKMAEQIKREIATMKLIKHPNVVRLYEVSISISLCVFWLTGWVPGEGGGLIYAPSTHSSFSLEEANVRSCISLNHFLILKVNNGRMREDEARRYFHQLINAVDYCHSRGVYHRDLKPENLLLDAYGNLKVSDFGLSALSKQVRDDGLLHTTCGTPNYVAPEVLDDGGYDGATADLWSCGVILFVLLAGYLPFDDSNLMNLYKKISAAEFTCPPWLSFSAMKLITQILDPNPMTRITIPEILKDEWFKKGYKPPVFEEKDDANLDDVEAVFKDYEEHHVTEQREEQPTAMNAFELISMSKGLNLGNLFDAEEGFKRETRFTSKCPANEIIHKIEEAAKPLGFDVHKKNYKMRLQNLKAGRKGNLNVATEIFQVAPSLHMVEVRKAKGDTLEFNTFYKSLSTCLEDVVWKTEEDMKEVHF</sequence>
<dbReference type="PROSITE" id="PS50011">
    <property type="entry name" value="PROTEIN_KINASE_DOM"/>
    <property type="match status" value="1"/>
</dbReference>
<feature type="transmembrane region" description="Helical" evidence="14">
    <location>
        <begin position="76"/>
        <end position="94"/>
    </location>
</feature>
<evidence type="ECO:0000256" key="9">
    <source>
        <dbReference type="ARBA" id="ARBA00023211"/>
    </source>
</evidence>
<comment type="catalytic activity">
    <reaction evidence="10">
        <text>L-threonyl-[protein] + ATP = O-phospho-L-threonyl-[protein] + ADP + H(+)</text>
        <dbReference type="Rhea" id="RHEA:46608"/>
        <dbReference type="Rhea" id="RHEA-COMP:11060"/>
        <dbReference type="Rhea" id="RHEA-COMP:11605"/>
        <dbReference type="ChEBI" id="CHEBI:15378"/>
        <dbReference type="ChEBI" id="CHEBI:30013"/>
        <dbReference type="ChEBI" id="CHEBI:30616"/>
        <dbReference type="ChEBI" id="CHEBI:61977"/>
        <dbReference type="ChEBI" id="CHEBI:456216"/>
        <dbReference type="EC" id="2.7.11.1"/>
    </reaction>
</comment>
<evidence type="ECO:0000256" key="2">
    <source>
        <dbReference type="ARBA" id="ARBA00006234"/>
    </source>
</evidence>
<keyword evidence="4 13" id="KW-0723">Serine/threonine-protein kinase</keyword>
<dbReference type="FunFam" id="3.30.310.80:FF:000002">
    <property type="entry name" value="Non-specific serine/threonine protein kinase"/>
    <property type="match status" value="1"/>
</dbReference>
<feature type="domain" description="Protein kinase" evidence="15">
    <location>
        <begin position="13"/>
        <end position="297"/>
    </location>
</feature>
<evidence type="ECO:0000256" key="5">
    <source>
        <dbReference type="ARBA" id="ARBA00022679"/>
    </source>
</evidence>
<dbReference type="Gene3D" id="1.10.510.10">
    <property type="entry name" value="Transferase(Phosphotransferase) domain 1"/>
    <property type="match status" value="1"/>
</dbReference>
<evidence type="ECO:0000256" key="1">
    <source>
        <dbReference type="ARBA" id="ARBA00001936"/>
    </source>
</evidence>
<keyword evidence="14" id="KW-1133">Transmembrane helix</keyword>